<reference evidence="2 3" key="1">
    <citation type="submission" date="2023-01" db="EMBL/GenBank/DDBJ databases">
        <authorList>
            <person name="Whitehead M."/>
        </authorList>
    </citation>
    <scope>NUCLEOTIDE SEQUENCE [LARGE SCALE GENOMIC DNA]</scope>
</reference>
<dbReference type="AlphaFoldDB" id="A0AAV0X2W6"/>
<keyword evidence="3" id="KW-1185">Reference proteome</keyword>
<dbReference type="Pfam" id="PF03437">
    <property type="entry name" value="BtpA"/>
    <property type="match status" value="1"/>
</dbReference>
<gene>
    <name evidence="2" type="ORF">MEUPH1_LOCUS17589</name>
</gene>
<dbReference type="Proteomes" id="UP001160148">
    <property type="component" value="Unassembled WGS sequence"/>
</dbReference>
<organism evidence="2 3">
    <name type="scientific">Macrosiphum euphorbiae</name>
    <name type="common">potato aphid</name>
    <dbReference type="NCBI Taxonomy" id="13131"/>
    <lineage>
        <taxon>Eukaryota</taxon>
        <taxon>Metazoa</taxon>
        <taxon>Ecdysozoa</taxon>
        <taxon>Arthropoda</taxon>
        <taxon>Hexapoda</taxon>
        <taxon>Insecta</taxon>
        <taxon>Pterygota</taxon>
        <taxon>Neoptera</taxon>
        <taxon>Paraneoptera</taxon>
        <taxon>Hemiptera</taxon>
        <taxon>Sternorrhyncha</taxon>
        <taxon>Aphidomorpha</taxon>
        <taxon>Aphidoidea</taxon>
        <taxon>Aphididae</taxon>
        <taxon>Macrosiphini</taxon>
        <taxon>Macrosiphum</taxon>
    </lineage>
</organism>
<dbReference type="PIRSF" id="PIRSF005956">
    <property type="entry name" value="BtpA"/>
    <property type="match status" value="1"/>
</dbReference>
<dbReference type="PANTHER" id="PTHR21381:SF3">
    <property type="entry name" value="SGC REGION PROTEIN SGCQ-RELATED"/>
    <property type="match status" value="1"/>
</dbReference>
<proteinExistence type="inferred from homology"/>
<dbReference type="SUPFAM" id="SSF51366">
    <property type="entry name" value="Ribulose-phoshate binding barrel"/>
    <property type="match status" value="1"/>
</dbReference>
<dbReference type="InterPro" id="IPR011060">
    <property type="entry name" value="RibuloseP-bd_barrel"/>
</dbReference>
<accession>A0AAV0X2W6</accession>
<comment type="similarity">
    <text evidence="1">Belongs to the BtpA family.</text>
</comment>
<evidence type="ECO:0000256" key="1">
    <source>
        <dbReference type="ARBA" id="ARBA00006007"/>
    </source>
</evidence>
<comment type="caution">
    <text evidence="2">The sequence shown here is derived from an EMBL/GenBank/DDBJ whole genome shotgun (WGS) entry which is preliminary data.</text>
</comment>
<dbReference type="EMBL" id="CARXXK010000003">
    <property type="protein sequence ID" value="CAI6362528.1"/>
    <property type="molecule type" value="Genomic_DNA"/>
</dbReference>
<name>A0AAV0X2W6_9HEMI</name>
<evidence type="ECO:0000313" key="2">
    <source>
        <dbReference type="EMBL" id="CAI6362528.1"/>
    </source>
</evidence>
<dbReference type="PANTHER" id="PTHR21381">
    <property type="entry name" value="ZGC:162297"/>
    <property type="match status" value="1"/>
</dbReference>
<sequence length="251" mass="27552">MNTIQNIFKAKLNNVFGMIHVKPLPGTPLHDRSIKQIVYAACKEAEIYMKCGVDGIVVENMHDIPYMPAKEIGPEIVSSMTRICTAVRQLVPEHIPCGLQILAAANEEAIAVAHTTDFQFIRAEGFVFGHVADEGYMDACADVKKKHSSHAITQDVSLIETAKAAEFFLTDGIIVTGTATGQPAKPHDVTEVKNSVDVPVLVGSGVTVNNVHEYRGVDGFIIGSHFKKHGMWQNELVDTVILEFMNRLRND</sequence>
<protein>
    <submittedName>
        <fullName evidence="2">Uncharacterized protein</fullName>
    </submittedName>
</protein>
<evidence type="ECO:0000313" key="3">
    <source>
        <dbReference type="Proteomes" id="UP001160148"/>
    </source>
</evidence>
<dbReference type="InterPro" id="IPR005137">
    <property type="entry name" value="BtpA"/>
</dbReference>